<keyword evidence="2" id="KW-0479">Metal-binding</keyword>
<evidence type="ECO:0000256" key="7">
    <source>
        <dbReference type="ARBA" id="ARBA00041190"/>
    </source>
</evidence>
<proteinExistence type="predicted"/>
<evidence type="ECO:0000256" key="5">
    <source>
        <dbReference type="ARBA" id="ARBA00022833"/>
    </source>
</evidence>
<dbReference type="InterPro" id="IPR001878">
    <property type="entry name" value="Znf_CCHC"/>
</dbReference>
<dbReference type="GO" id="GO:0071035">
    <property type="term" value="P:nuclear polyadenylation-dependent rRNA catabolic process"/>
    <property type="evidence" value="ECO:0000318"/>
    <property type="project" value="GO_Central"/>
</dbReference>
<dbReference type="Pfam" id="PF00098">
    <property type="entry name" value="zf-CCHC"/>
    <property type="match status" value="1"/>
</dbReference>
<dbReference type="HOGENOM" id="CLU_702624_0_0_1"/>
<comment type="subcellular location">
    <subcellularLocation>
        <location evidence="1">Nucleus</location>
    </subcellularLocation>
</comment>
<feature type="domain" description="CCHC-type" evidence="11">
    <location>
        <begin position="110"/>
        <end position="126"/>
    </location>
</feature>
<evidence type="ECO:0000256" key="1">
    <source>
        <dbReference type="ARBA" id="ARBA00004123"/>
    </source>
</evidence>
<dbReference type="EMBL" id="DS647593">
    <property type="protein sequence ID" value="EEC02291.1"/>
    <property type="molecule type" value="Genomic_DNA"/>
</dbReference>
<gene>
    <name evidence="12" type="ORF">IscW_ISCW000238</name>
</gene>
<dbReference type="InParanoid" id="B7P6R9"/>
<evidence type="ECO:0000256" key="9">
    <source>
        <dbReference type="PROSITE-ProRule" id="PRU00047"/>
    </source>
</evidence>
<dbReference type="PaxDb" id="6945-B7P6R9"/>
<dbReference type="GO" id="GO:0071031">
    <property type="term" value="P:nuclear mRNA surveillance of mRNA 3'-end processing"/>
    <property type="evidence" value="ECO:0000318"/>
    <property type="project" value="GO_Central"/>
</dbReference>
<reference evidence="12 14" key="1">
    <citation type="submission" date="2008-03" db="EMBL/GenBank/DDBJ databases">
        <title>Annotation of Ixodes scapularis.</title>
        <authorList>
            <consortium name="Ixodes scapularis Genome Project Consortium"/>
            <person name="Caler E."/>
            <person name="Hannick L.I."/>
            <person name="Bidwell S."/>
            <person name="Joardar V."/>
            <person name="Thiagarajan M."/>
            <person name="Amedeo P."/>
            <person name="Galinsky K.J."/>
            <person name="Schobel S."/>
            <person name="Inman J."/>
            <person name="Hostetler J."/>
            <person name="Miller J."/>
            <person name="Hammond M."/>
            <person name="Megy K."/>
            <person name="Lawson D."/>
            <person name="Kodira C."/>
            <person name="Sutton G."/>
            <person name="Meyer J."/>
            <person name="Hill C.A."/>
            <person name="Birren B."/>
            <person name="Nene V."/>
            <person name="Collins F."/>
            <person name="Alarcon-Chaidez F."/>
            <person name="Wikel S."/>
            <person name="Strausberg R."/>
        </authorList>
    </citation>
    <scope>NUCLEOTIDE SEQUENCE [LARGE SCALE GENOMIC DNA]</scope>
    <source>
        <strain evidence="14">Wikel</strain>
        <strain evidence="12">Wikel colony</strain>
    </source>
</reference>
<keyword evidence="4 9" id="KW-0863">Zinc-finger</keyword>
<evidence type="ECO:0000313" key="13">
    <source>
        <dbReference type="EnsemblMetazoa" id="ISCW000238-PA"/>
    </source>
</evidence>
<sequence length="393" mass="44831">MPSDSRSSRAPRRAKRKKKRKLEVIVEEDGGDGSAEDRDASSVDAVDTIVLSSDDELIVFSEDSSQDISLNVEGTTETNKSHGDLWRVDVEDRYRINRGFRYHNQFSGVRCRNCNESGHLSKFCPQPKVQVCHLCAEPGHQGHRCPQRICARCYETGHAMVECQQSYCDSCDICQAWGHPSRLCPDLWRRYHLTTEDGPIVRAPFKTRPIEERYCYNCAGQGHFGHQCHMKKRGNPGTPYIISYDDPQHRGRQSEGHWQAPPNKQKGGKGSRKRVHSENASAGRQPRKRPRHNMNHQHQNNDDGGYDNKASVSNGGGSKKRKKNKKSKLLRKIETSVASQMRNLEQLHAGKNRQRKKNANNNWRQERPAWDCRGKYGVAAMGRFPPGWRNSAY</sequence>
<protein>
    <recommendedName>
        <fullName evidence="7">Zinc finger CCHC domain-containing protein 7</fullName>
    </recommendedName>
    <alternativeName>
        <fullName evidence="8">TRAMP-like complex RNA-binding factor ZCCHC7</fullName>
    </alternativeName>
</protein>
<feature type="compositionally biased region" description="Basic and acidic residues" evidence="10">
    <location>
        <begin position="246"/>
        <end position="255"/>
    </location>
</feature>
<evidence type="ECO:0000259" key="11">
    <source>
        <dbReference type="PROSITE" id="PS50158"/>
    </source>
</evidence>
<dbReference type="EMBL" id="ABJB010877108">
    <property type="status" value="NOT_ANNOTATED_CDS"/>
    <property type="molecule type" value="Genomic_DNA"/>
</dbReference>
<evidence type="ECO:0000256" key="4">
    <source>
        <dbReference type="ARBA" id="ARBA00022771"/>
    </source>
</evidence>
<evidence type="ECO:0000256" key="8">
    <source>
        <dbReference type="ARBA" id="ARBA00043023"/>
    </source>
</evidence>
<evidence type="ECO:0000313" key="14">
    <source>
        <dbReference type="Proteomes" id="UP000001555"/>
    </source>
</evidence>
<dbReference type="VEuPathDB" id="VectorBase:ISCW000238"/>
<feature type="region of interest" description="Disordered" evidence="10">
    <location>
        <begin position="1"/>
        <end position="42"/>
    </location>
</feature>
<dbReference type="Gene3D" id="4.10.60.10">
    <property type="entry name" value="Zinc finger, CCHC-type"/>
    <property type="match status" value="2"/>
</dbReference>
<dbReference type="SMART" id="SM00343">
    <property type="entry name" value="ZnF_C2HC"/>
    <property type="match status" value="5"/>
</dbReference>
<dbReference type="EnsemblMetazoa" id="ISCW000238-RA">
    <property type="protein sequence ID" value="ISCW000238-PA"/>
    <property type="gene ID" value="ISCW000238"/>
</dbReference>
<dbReference type="OrthoDB" id="6498945at2759"/>
<feature type="region of interest" description="Disordered" evidence="10">
    <location>
        <begin position="239"/>
        <end position="364"/>
    </location>
</feature>
<dbReference type="VEuPathDB" id="VectorBase:ISCP_016977"/>
<keyword evidence="5" id="KW-0862">Zinc</keyword>
<dbReference type="STRING" id="6945.B7P6R9"/>
<dbReference type="GO" id="GO:0003723">
    <property type="term" value="F:RNA binding"/>
    <property type="evidence" value="ECO:0000318"/>
    <property type="project" value="GO_Central"/>
</dbReference>
<feature type="compositionally biased region" description="Basic residues" evidence="10">
    <location>
        <begin position="318"/>
        <end position="330"/>
    </location>
</feature>
<organism>
    <name type="scientific">Ixodes scapularis</name>
    <name type="common">Black-legged tick</name>
    <name type="synonym">Deer tick</name>
    <dbReference type="NCBI Taxonomy" id="6945"/>
    <lineage>
        <taxon>Eukaryota</taxon>
        <taxon>Metazoa</taxon>
        <taxon>Ecdysozoa</taxon>
        <taxon>Arthropoda</taxon>
        <taxon>Chelicerata</taxon>
        <taxon>Arachnida</taxon>
        <taxon>Acari</taxon>
        <taxon>Parasitiformes</taxon>
        <taxon>Ixodida</taxon>
        <taxon>Ixodoidea</taxon>
        <taxon>Ixodidae</taxon>
        <taxon>Ixodinae</taxon>
        <taxon>Ixodes</taxon>
    </lineage>
</organism>
<reference evidence="13" key="2">
    <citation type="submission" date="2020-05" db="UniProtKB">
        <authorList>
            <consortium name="EnsemblMetazoa"/>
        </authorList>
    </citation>
    <scope>IDENTIFICATION</scope>
    <source>
        <strain evidence="13">wikel</strain>
    </source>
</reference>
<dbReference type="PROSITE" id="PS50158">
    <property type="entry name" value="ZF_CCHC"/>
    <property type="match status" value="2"/>
</dbReference>
<dbReference type="GO" id="GO:0071039">
    <property type="term" value="P:nuclear polyadenylation-dependent CUT catabolic process"/>
    <property type="evidence" value="ECO:0000318"/>
    <property type="project" value="GO_Central"/>
</dbReference>
<evidence type="ECO:0000256" key="10">
    <source>
        <dbReference type="SAM" id="MobiDB-lite"/>
    </source>
</evidence>
<dbReference type="PANTHER" id="PTHR46543">
    <property type="entry name" value="ZINC FINGER CCHC DOMAIN-CONTAINING PROTEIN 7"/>
    <property type="match status" value="1"/>
</dbReference>
<dbReference type="GO" id="GO:0071036">
    <property type="term" value="P:nuclear polyadenylation-dependent snoRNA catabolic process"/>
    <property type="evidence" value="ECO:0000318"/>
    <property type="project" value="GO_Central"/>
</dbReference>
<feature type="compositionally biased region" description="Basic residues" evidence="10">
    <location>
        <begin position="285"/>
        <end position="295"/>
    </location>
</feature>
<feature type="compositionally biased region" description="Basic residues" evidence="10">
    <location>
        <begin position="9"/>
        <end position="21"/>
    </location>
</feature>
<evidence type="ECO:0000256" key="3">
    <source>
        <dbReference type="ARBA" id="ARBA00022737"/>
    </source>
</evidence>
<feature type="compositionally biased region" description="Basic residues" evidence="10">
    <location>
        <begin position="266"/>
        <end position="275"/>
    </location>
</feature>
<keyword evidence="14" id="KW-1185">Reference proteome</keyword>
<accession>B7P6R9</accession>
<dbReference type="AlphaFoldDB" id="B7P6R9"/>
<dbReference type="PANTHER" id="PTHR46543:SF1">
    <property type="entry name" value="ZINC FINGER CCHC DOMAIN-CONTAINING PROTEIN 7"/>
    <property type="match status" value="1"/>
</dbReference>
<dbReference type="VEuPathDB" id="VectorBase:ISCI000238"/>
<dbReference type="InterPro" id="IPR051644">
    <property type="entry name" value="TRAMP_AT-DNA-binding"/>
</dbReference>
<dbReference type="GO" id="GO:0008270">
    <property type="term" value="F:zinc ion binding"/>
    <property type="evidence" value="ECO:0007669"/>
    <property type="project" value="UniProtKB-KW"/>
</dbReference>
<feature type="domain" description="CCHC-type" evidence="11">
    <location>
        <begin position="215"/>
        <end position="228"/>
    </location>
</feature>
<keyword evidence="3" id="KW-0677">Repeat</keyword>
<dbReference type="GO" id="GO:0071037">
    <property type="term" value="P:nuclear polyadenylation-dependent snRNA catabolic process"/>
    <property type="evidence" value="ECO:0000318"/>
    <property type="project" value="GO_Central"/>
</dbReference>
<evidence type="ECO:0000313" key="12">
    <source>
        <dbReference type="EMBL" id="EEC02291.1"/>
    </source>
</evidence>
<keyword evidence="6" id="KW-0539">Nucleus</keyword>
<dbReference type="Proteomes" id="UP000001555">
    <property type="component" value="Unassembled WGS sequence"/>
</dbReference>
<dbReference type="GO" id="GO:0071038">
    <property type="term" value="P:TRAMP-dependent tRNA surveillance pathway"/>
    <property type="evidence" value="ECO:0000318"/>
    <property type="project" value="GO_Central"/>
</dbReference>
<evidence type="ECO:0000256" key="2">
    <source>
        <dbReference type="ARBA" id="ARBA00022723"/>
    </source>
</evidence>
<dbReference type="GO" id="GO:0031499">
    <property type="term" value="C:TRAMP complex"/>
    <property type="evidence" value="ECO:0000318"/>
    <property type="project" value="GO_Central"/>
</dbReference>
<evidence type="ECO:0000256" key="6">
    <source>
        <dbReference type="ARBA" id="ARBA00023242"/>
    </source>
</evidence>
<name>B7P6R9_IXOSC</name>
<dbReference type="SUPFAM" id="SSF57756">
    <property type="entry name" value="Retrovirus zinc finger-like domains"/>
    <property type="match status" value="2"/>
</dbReference>
<dbReference type="InterPro" id="IPR036875">
    <property type="entry name" value="Znf_CCHC_sf"/>
</dbReference>